<evidence type="ECO:0000313" key="2">
    <source>
        <dbReference type="Proteomes" id="UP000011651"/>
    </source>
</evidence>
<dbReference type="NCBIfam" id="TIGR03353">
    <property type="entry name" value="VI_chp_4"/>
    <property type="match status" value="1"/>
</dbReference>
<dbReference type="Pfam" id="PF05936">
    <property type="entry name" value="T6SS_VasE"/>
    <property type="match status" value="1"/>
</dbReference>
<dbReference type="PANTHER" id="PTHR35566:SF1">
    <property type="entry name" value="TYPE VI SECRETION SYSTEM BASEPLATE COMPONENT TSSK1"/>
    <property type="match status" value="1"/>
</dbReference>
<accession>L9U9H3</accession>
<evidence type="ECO:0008006" key="3">
    <source>
        <dbReference type="Google" id="ProtNLM"/>
    </source>
</evidence>
<evidence type="ECO:0000313" key="1">
    <source>
        <dbReference type="EMBL" id="ELY21296.1"/>
    </source>
</evidence>
<proteinExistence type="predicted"/>
<dbReference type="InterPro" id="IPR010263">
    <property type="entry name" value="T6SS_TssK"/>
</dbReference>
<organism evidence="1 2">
    <name type="scientific">Vreelandella titanicae BH1</name>
    <dbReference type="NCBI Taxonomy" id="1204738"/>
    <lineage>
        <taxon>Bacteria</taxon>
        <taxon>Pseudomonadati</taxon>
        <taxon>Pseudomonadota</taxon>
        <taxon>Gammaproteobacteria</taxon>
        <taxon>Oceanospirillales</taxon>
        <taxon>Halomonadaceae</taxon>
        <taxon>Vreelandella</taxon>
    </lineage>
</organism>
<comment type="caution">
    <text evidence="1">The sequence shown here is derived from an EMBL/GenBank/DDBJ whole genome shotgun (WGS) entry which is preliminary data.</text>
</comment>
<gene>
    <name evidence="1" type="ORF">HALTITAN_1951</name>
</gene>
<dbReference type="AlphaFoldDB" id="L9U9H3"/>
<dbReference type="PANTHER" id="PTHR35566">
    <property type="entry name" value="BLR3599 PROTEIN"/>
    <property type="match status" value="1"/>
</dbReference>
<dbReference type="PATRIC" id="fig|1204738.3.peg.2929"/>
<reference evidence="1 2" key="1">
    <citation type="journal article" date="2013" name="Genome Announc.">
        <title>Draft Genome of the Marine Gammaproteobacterium Halomonas titanicae.</title>
        <authorList>
            <person name="Sanchez-Porro C."/>
            <person name="de la Haba R.R."/>
            <person name="Cruz-Hernandez N."/>
            <person name="Gonzalez J.M."/>
            <person name="Reyes-Guirao C."/>
            <person name="Navarro-Sampedro L."/>
            <person name="Carballo M."/>
            <person name="Ventosa A."/>
        </authorList>
    </citation>
    <scope>NUCLEOTIDE SEQUENCE [LARGE SCALE GENOMIC DNA]</scope>
    <source>
        <strain evidence="1 2">BH1</strain>
    </source>
</reference>
<dbReference type="Proteomes" id="UP000011651">
    <property type="component" value="Unassembled WGS sequence"/>
</dbReference>
<protein>
    <recommendedName>
        <fullName evidence="3">Type VI secretion protein, VC_A0114 family</fullName>
    </recommendedName>
</protein>
<name>L9U9H3_9GAMM</name>
<sequence length="445" mass="50287">MMASRNRVVWSEGLFIKPQHFQQQQRSLEGLIDTRLKGVSHYLYGFLTLELNNEFLSFGRIAISRASGVMPDGVAFQLPEDDLEPSALEVVDAGITNQVVYLGLPLATDSVGEVRWPDDELPARYRLSPRSVRDLHSRDGDMADLDVARVSPRLLLEQEDRSGYACLAVTRILERRPDGSLVLDEQFIPTLMNVQAAPSLQRFVGEMAGLMRERARNIAQRLSTPNQAGVADVTDFMLLQLLNRAQPRFQHLSRLGQVHPERLYDTMYEIASELVTFTDESRLPPECPAYDHEHPERGFRPLMQMMRQALSTVLEPRAIAIQIQARKFGLLVAPLSDTSLFETAEFILAVRADMPSERLRKQFLQQTKVASVERIRDLISLQLPGVPLEPLPVAPRELPYHAGYTYFQLSRQSEAWGMLDGASGFAFHVAGEFPGLEMQFWAIRS</sequence>
<dbReference type="EMBL" id="AOPO01000007">
    <property type="protein sequence ID" value="ELY21296.1"/>
    <property type="molecule type" value="Genomic_DNA"/>
</dbReference>